<evidence type="ECO:0000313" key="2">
    <source>
        <dbReference type="Proteomes" id="UP000321907"/>
    </source>
</evidence>
<keyword evidence="2" id="KW-1185">Reference proteome</keyword>
<dbReference type="SUPFAM" id="SSF53448">
    <property type="entry name" value="Nucleotide-diphospho-sugar transferases"/>
    <property type="match status" value="1"/>
</dbReference>
<sequence>MSKSALLLFIKNPIPGKTKTRLAGDVGNEMALKMYHQLTDWTREQALGLDDADRYLYYSNEVTIGDAWSEQDFHKRLQHPGDLGERMLEGFRVAFEEGYDKVIIIGSDCPGIDTAYLNEAFAALSTHDVVVGPALDGGYTLLGMKSLTPSLFKNIAWSTPEVLTSTLARAAAAGKSVKQLAPLSDVDYLADWLSYGWALPEG</sequence>
<dbReference type="OrthoDB" id="9798250at2"/>
<organism evidence="1 2">
    <name type="scientific">Neolewinella aurantiaca</name>
    <dbReference type="NCBI Taxonomy" id="2602767"/>
    <lineage>
        <taxon>Bacteria</taxon>
        <taxon>Pseudomonadati</taxon>
        <taxon>Bacteroidota</taxon>
        <taxon>Saprospiria</taxon>
        <taxon>Saprospirales</taxon>
        <taxon>Lewinellaceae</taxon>
        <taxon>Neolewinella</taxon>
    </lineage>
</organism>
<dbReference type="Proteomes" id="UP000321907">
    <property type="component" value="Unassembled WGS sequence"/>
</dbReference>
<reference evidence="1 2" key="1">
    <citation type="submission" date="2019-08" db="EMBL/GenBank/DDBJ databases">
        <title>Lewinella sp. strain SSH13 Genome sequencing and assembly.</title>
        <authorList>
            <person name="Kim I."/>
        </authorList>
    </citation>
    <scope>NUCLEOTIDE SEQUENCE [LARGE SCALE GENOMIC DNA]</scope>
    <source>
        <strain evidence="1 2">SSH13</strain>
    </source>
</reference>
<dbReference type="PANTHER" id="PTHR36529">
    <property type="entry name" value="SLL1095 PROTEIN"/>
    <property type="match status" value="1"/>
</dbReference>
<proteinExistence type="predicted"/>
<dbReference type="InterPro" id="IPR018641">
    <property type="entry name" value="Trfase_1_rSAM/seldom-assoc"/>
</dbReference>
<dbReference type="Gene3D" id="3.90.550.10">
    <property type="entry name" value="Spore Coat Polysaccharide Biosynthesis Protein SpsA, Chain A"/>
    <property type="match status" value="1"/>
</dbReference>
<keyword evidence="1" id="KW-0808">Transferase</keyword>
<dbReference type="EMBL" id="VOXD01000004">
    <property type="protein sequence ID" value="TXF90872.1"/>
    <property type="molecule type" value="Genomic_DNA"/>
</dbReference>
<dbReference type="NCBIfam" id="TIGR04282">
    <property type="entry name" value="glyco_like_cofC"/>
    <property type="match status" value="1"/>
</dbReference>
<dbReference type="PANTHER" id="PTHR36529:SF1">
    <property type="entry name" value="GLYCOSYLTRANSFERASE"/>
    <property type="match status" value="1"/>
</dbReference>
<gene>
    <name evidence="1" type="ORF">FUA23_03480</name>
</gene>
<dbReference type="InterPro" id="IPR029044">
    <property type="entry name" value="Nucleotide-diphossugar_trans"/>
</dbReference>
<dbReference type="AlphaFoldDB" id="A0A5C7FI14"/>
<protein>
    <submittedName>
        <fullName evidence="1">Glycosyltransferase</fullName>
    </submittedName>
</protein>
<name>A0A5C7FI14_9BACT</name>
<comment type="caution">
    <text evidence="1">The sequence shown here is derived from an EMBL/GenBank/DDBJ whole genome shotgun (WGS) entry which is preliminary data.</text>
</comment>
<accession>A0A5C7FI14</accession>
<evidence type="ECO:0000313" key="1">
    <source>
        <dbReference type="EMBL" id="TXF90872.1"/>
    </source>
</evidence>
<dbReference type="RefSeq" id="WP_147929330.1">
    <property type="nucleotide sequence ID" value="NZ_VOXD01000004.1"/>
</dbReference>
<dbReference type="Pfam" id="PF09837">
    <property type="entry name" value="DUF2064"/>
    <property type="match status" value="1"/>
</dbReference>
<dbReference type="GO" id="GO:0016740">
    <property type="term" value="F:transferase activity"/>
    <property type="evidence" value="ECO:0007669"/>
    <property type="project" value="UniProtKB-KW"/>
</dbReference>